<dbReference type="AlphaFoldDB" id="A0A9W2YVG9"/>
<evidence type="ECO:0000313" key="10">
    <source>
        <dbReference type="Proteomes" id="UP001165740"/>
    </source>
</evidence>
<dbReference type="GeneID" id="106076031"/>
<keyword evidence="3" id="KW-0479">Metal-binding</keyword>
<comment type="cofactor">
    <cofactor evidence="1">
        <name>Zn(2+)</name>
        <dbReference type="ChEBI" id="CHEBI:29105"/>
    </cofactor>
</comment>
<dbReference type="InterPro" id="IPR024079">
    <property type="entry name" value="MetalloPept_cat_dom_sf"/>
</dbReference>
<evidence type="ECO:0000256" key="1">
    <source>
        <dbReference type="ARBA" id="ARBA00001947"/>
    </source>
</evidence>
<evidence type="ECO:0000256" key="7">
    <source>
        <dbReference type="SAM" id="Phobius"/>
    </source>
</evidence>
<dbReference type="PRINTS" id="PR00786">
    <property type="entry name" value="NEPRILYSIN"/>
</dbReference>
<dbReference type="InterPro" id="IPR000718">
    <property type="entry name" value="Peptidase_M13"/>
</dbReference>
<dbReference type="Proteomes" id="UP001165740">
    <property type="component" value="Chromosome 1"/>
</dbReference>
<keyword evidence="4" id="KW-0378">Hydrolase</keyword>
<dbReference type="PANTHER" id="PTHR11733:SF240">
    <property type="entry name" value="GH14155P-RELATED"/>
    <property type="match status" value="1"/>
</dbReference>
<keyword evidence="2" id="KW-0645">Protease</keyword>
<protein>
    <submittedName>
        <fullName evidence="11">Endothelin-converting enzyme homolog isoform X1</fullName>
    </submittedName>
</protein>
<keyword evidence="7" id="KW-0472">Membrane</keyword>
<evidence type="ECO:0000256" key="2">
    <source>
        <dbReference type="ARBA" id="ARBA00022670"/>
    </source>
</evidence>
<evidence type="ECO:0000256" key="6">
    <source>
        <dbReference type="ARBA" id="ARBA00023049"/>
    </source>
</evidence>
<dbReference type="GO" id="GO:0016485">
    <property type="term" value="P:protein processing"/>
    <property type="evidence" value="ECO:0007669"/>
    <property type="project" value="TreeGrafter"/>
</dbReference>
<feature type="transmembrane region" description="Helical" evidence="7">
    <location>
        <begin position="132"/>
        <end position="151"/>
    </location>
</feature>
<dbReference type="CDD" id="cd08662">
    <property type="entry name" value="M13"/>
    <property type="match status" value="1"/>
</dbReference>
<dbReference type="Pfam" id="PF01431">
    <property type="entry name" value="Peptidase_M13"/>
    <property type="match status" value="1"/>
</dbReference>
<dbReference type="PANTHER" id="PTHR11733">
    <property type="entry name" value="ZINC METALLOPROTEASE FAMILY M13 NEPRILYSIN-RELATED"/>
    <property type="match status" value="1"/>
</dbReference>
<proteinExistence type="predicted"/>
<dbReference type="SUPFAM" id="SSF55486">
    <property type="entry name" value="Metalloproteases ('zincins'), catalytic domain"/>
    <property type="match status" value="1"/>
</dbReference>
<accession>A0A9W2YVG9</accession>
<keyword evidence="7" id="KW-0812">Transmembrane</keyword>
<gene>
    <name evidence="11" type="primary">LOC106076031</name>
</gene>
<evidence type="ECO:0000256" key="4">
    <source>
        <dbReference type="ARBA" id="ARBA00022801"/>
    </source>
</evidence>
<evidence type="ECO:0000256" key="5">
    <source>
        <dbReference type="ARBA" id="ARBA00022833"/>
    </source>
</evidence>
<evidence type="ECO:0000313" key="11">
    <source>
        <dbReference type="RefSeq" id="XP_055866768.1"/>
    </source>
</evidence>
<dbReference type="GO" id="GO:0004222">
    <property type="term" value="F:metalloendopeptidase activity"/>
    <property type="evidence" value="ECO:0007669"/>
    <property type="project" value="InterPro"/>
</dbReference>
<keyword evidence="7" id="KW-1133">Transmembrane helix</keyword>
<keyword evidence="6" id="KW-0482">Metalloprotease</keyword>
<keyword evidence="10" id="KW-1185">Reference proteome</keyword>
<organism evidence="10 11">
    <name type="scientific">Biomphalaria glabrata</name>
    <name type="common">Bloodfluke planorb</name>
    <name type="synonym">Freshwater snail</name>
    <dbReference type="NCBI Taxonomy" id="6526"/>
    <lineage>
        <taxon>Eukaryota</taxon>
        <taxon>Metazoa</taxon>
        <taxon>Spiralia</taxon>
        <taxon>Lophotrochozoa</taxon>
        <taxon>Mollusca</taxon>
        <taxon>Gastropoda</taxon>
        <taxon>Heterobranchia</taxon>
        <taxon>Euthyneura</taxon>
        <taxon>Panpulmonata</taxon>
        <taxon>Hygrophila</taxon>
        <taxon>Lymnaeoidea</taxon>
        <taxon>Planorbidae</taxon>
        <taxon>Biomphalaria</taxon>
    </lineage>
</organism>
<dbReference type="GO" id="GO:0005886">
    <property type="term" value="C:plasma membrane"/>
    <property type="evidence" value="ECO:0007669"/>
    <property type="project" value="TreeGrafter"/>
</dbReference>
<dbReference type="Pfam" id="PF05649">
    <property type="entry name" value="Peptidase_M13_N"/>
    <property type="match status" value="1"/>
</dbReference>
<evidence type="ECO:0000259" key="9">
    <source>
        <dbReference type="Pfam" id="PF05649"/>
    </source>
</evidence>
<feature type="domain" description="Peptidase M13 N-terminal" evidence="9">
    <location>
        <begin position="185"/>
        <end position="584"/>
    </location>
</feature>
<evidence type="ECO:0000259" key="8">
    <source>
        <dbReference type="Pfam" id="PF01431"/>
    </source>
</evidence>
<dbReference type="RefSeq" id="XP_055866768.1">
    <property type="nucleotide sequence ID" value="XM_056010793.1"/>
</dbReference>
<dbReference type="InterPro" id="IPR018497">
    <property type="entry name" value="Peptidase_M13_C"/>
</dbReference>
<dbReference type="GO" id="GO:0046872">
    <property type="term" value="F:metal ion binding"/>
    <property type="evidence" value="ECO:0007669"/>
    <property type="project" value="UniProtKB-KW"/>
</dbReference>
<dbReference type="InterPro" id="IPR008753">
    <property type="entry name" value="Peptidase_M13_N"/>
</dbReference>
<feature type="domain" description="Peptidase M13 C-terminal" evidence="8">
    <location>
        <begin position="644"/>
        <end position="847"/>
    </location>
</feature>
<dbReference type="OMA" id="KFACGQW"/>
<evidence type="ECO:0000256" key="3">
    <source>
        <dbReference type="ARBA" id="ARBA00022723"/>
    </source>
</evidence>
<dbReference type="OrthoDB" id="6475849at2759"/>
<dbReference type="Gene3D" id="1.10.1380.10">
    <property type="entry name" value="Neutral endopeptidase , domain2"/>
    <property type="match status" value="1"/>
</dbReference>
<reference evidence="11" key="1">
    <citation type="submission" date="2025-08" db="UniProtKB">
        <authorList>
            <consortium name="RefSeq"/>
        </authorList>
    </citation>
    <scope>IDENTIFICATION</scope>
</reference>
<sequence>MHSLKVSSPDSDTEQYRLPSACSCSGLRIGHEDLNNTSGDEDCCGSGYSRDTSYSRDISYSRDTSITNISKTSDYYRAACSEENELLNATSIKMAEAPFGRSESDDDIVEDYDDSVSFKTPCCKGRTPLETLLLILLVLSFSVIIALAVGLTRPQIVPVTQYCQSPACVKAAGSLLSSVDWSVDPCDDFYQFACGHWLKTHPIPRGYRHWDRFQELSDHNLYVLSNLIDSSSQSDPSFQKTRQFYQSCMGVRPEKKKEILDQFQALIDDNGGWSYSHNSSLDDWTFMVGLESVHRMGAWPLFKLTVEVDEREPTKQNIIKIDIGETMLPPDLLPFVNWSQANTSGFNTSIPFKDAAQLHAGFMAETIHLFSAFGAQESEARATAEKILEVEKILTSASVGLHSIHNRFKMYNVMTVAQLVQNFSMIEWSEYFTALGFSNIDGDTDVVVLYPSYMAKLNSFFHEYYHNKEKKSILRDYLALSLVRSFRPFFDKSVFEMLETEEEEMEEPWKRCTFYTNKALGFATGALYVKGTDSEGSVEKMEKLITYVKNAFKDFLLNKYWIDKRTRTNAEKKVDAIIDKISYPSFILNTTFLNKYYENFQVIQNDWFSNLLSWRRFLLGNMNYDLQAKPDRQSSWLRPPVTVNAYYSPTRNDVIFPIAMFHLPFYIPDGPSAVNFGAMGSIIGHEITHAFDFQGRQYDGQGKLTDWWEKQTASNFLETTTCMKEQYGNIKVRGVKIDGDFTLDENIADNGGLRAAMYAYQLWIDSFGEEKHIAGVNMTMYQVFYTSFAQMYCSKWTDAGLFYHLLTDPHSPGSARVNGALSNSQTFNWAFQCEMAKPMNPRTKCEVW</sequence>
<dbReference type="Gene3D" id="3.40.390.10">
    <property type="entry name" value="Collagenase (Catalytic Domain)"/>
    <property type="match status" value="1"/>
</dbReference>
<dbReference type="PROSITE" id="PS51885">
    <property type="entry name" value="NEPRILYSIN"/>
    <property type="match status" value="1"/>
</dbReference>
<keyword evidence="5" id="KW-0862">Zinc</keyword>
<dbReference type="InterPro" id="IPR042089">
    <property type="entry name" value="Peptidase_M13_dom_2"/>
</dbReference>
<name>A0A9W2YVG9_BIOGL</name>